<reference evidence="2 3" key="2">
    <citation type="submission" date="2017-06" db="EMBL/GenBank/DDBJ databases">
        <authorList>
            <person name="Varghese N."/>
            <person name="Submissions S."/>
        </authorList>
    </citation>
    <scope>NUCLEOTIDE SEQUENCE [LARGE SCALE GENOMIC DNA]</scope>
    <source>
        <strain evidence="2 3">RLD-1</strain>
    </source>
</reference>
<protein>
    <submittedName>
        <fullName evidence="1">Molybdopterin synthase subunit MoaD</fullName>
    </submittedName>
</protein>
<dbReference type="Proteomes" id="UP000198309">
    <property type="component" value="Unassembled WGS sequence"/>
</dbReference>
<dbReference type="EMBL" id="FNEC01000013">
    <property type="protein sequence ID" value="SDJ15930.1"/>
    <property type="molecule type" value="Genomic_DNA"/>
</dbReference>
<evidence type="ECO:0000313" key="1">
    <source>
        <dbReference type="EMBL" id="SDJ15930.1"/>
    </source>
</evidence>
<keyword evidence="3" id="KW-1185">Reference proteome</keyword>
<evidence type="ECO:0000313" key="4">
    <source>
        <dbReference type="Proteomes" id="UP000199693"/>
    </source>
</evidence>
<reference evidence="1 4" key="1">
    <citation type="submission" date="2016-10" db="EMBL/GenBank/DDBJ databases">
        <authorList>
            <person name="de Groot N.N."/>
        </authorList>
    </citation>
    <scope>NUCLEOTIDE SEQUENCE [LARGE SCALE GENOMIC DNA]</scope>
    <source>
        <strain evidence="1 4">CCM 7361</strain>
    </source>
</reference>
<name>A0A239KL13_9PSED</name>
<dbReference type="InterPro" id="IPR016155">
    <property type="entry name" value="Mopterin_synth/thiamin_S_b"/>
</dbReference>
<dbReference type="Pfam" id="PF02597">
    <property type="entry name" value="ThiS"/>
    <property type="match status" value="1"/>
</dbReference>
<dbReference type="Proteomes" id="UP000199693">
    <property type="component" value="Unassembled WGS sequence"/>
</dbReference>
<dbReference type="InterPro" id="IPR012675">
    <property type="entry name" value="Beta-grasp_dom_sf"/>
</dbReference>
<proteinExistence type="predicted"/>
<dbReference type="EMBL" id="FZPC01000016">
    <property type="protein sequence ID" value="SNT18392.1"/>
    <property type="molecule type" value="Genomic_DNA"/>
</dbReference>
<sequence>MPPKLSETRQAAQPMAHIVFAPSIQRHVEVPEQDLPGATLGGLLEGVFARYPRLRGYLLDDQGGLRRHVTVFIDGLRLRDRHGLGDALAADSEVYVVQALSGG</sequence>
<evidence type="ECO:0000313" key="3">
    <source>
        <dbReference type="Proteomes" id="UP000198309"/>
    </source>
</evidence>
<dbReference type="Gene3D" id="3.10.20.30">
    <property type="match status" value="1"/>
</dbReference>
<dbReference type="AlphaFoldDB" id="A0A239KL13"/>
<dbReference type="PANTHER" id="PTHR38031">
    <property type="entry name" value="SULFUR CARRIER PROTEIN SLR0821-RELATED"/>
    <property type="match status" value="1"/>
</dbReference>
<dbReference type="InterPro" id="IPR052045">
    <property type="entry name" value="Sulfur_Carrier/Prot_Modifier"/>
</dbReference>
<dbReference type="PANTHER" id="PTHR38031:SF1">
    <property type="entry name" value="SULFUR CARRIER PROTEIN CYSO"/>
    <property type="match status" value="1"/>
</dbReference>
<dbReference type="SUPFAM" id="SSF54285">
    <property type="entry name" value="MoaD/ThiS"/>
    <property type="match status" value="1"/>
</dbReference>
<accession>A0A239KL13</accession>
<organism evidence="1 4">
    <name type="scientific">Pseudomonas delhiensis</name>
    <dbReference type="NCBI Taxonomy" id="366289"/>
    <lineage>
        <taxon>Bacteria</taxon>
        <taxon>Pseudomonadati</taxon>
        <taxon>Pseudomonadota</taxon>
        <taxon>Gammaproteobacteria</taxon>
        <taxon>Pseudomonadales</taxon>
        <taxon>Pseudomonadaceae</taxon>
        <taxon>Pseudomonas</taxon>
    </lineage>
</organism>
<evidence type="ECO:0000313" key="2">
    <source>
        <dbReference type="EMBL" id="SNT18392.1"/>
    </source>
</evidence>
<dbReference type="InterPro" id="IPR003749">
    <property type="entry name" value="ThiS/MoaD-like"/>
</dbReference>
<gene>
    <name evidence="1" type="ORF">SAMN05216189_101376</name>
    <name evidence="2" type="ORF">SAMN06295949_11672</name>
</gene>